<reference evidence="4" key="1">
    <citation type="journal article" date="2019" name="Int. J. Syst. Evol. Microbiol.">
        <title>The Global Catalogue of Microorganisms (GCM) 10K type strain sequencing project: providing services to taxonomists for standard genome sequencing and annotation.</title>
        <authorList>
            <consortium name="The Broad Institute Genomics Platform"/>
            <consortium name="The Broad Institute Genome Sequencing Center for Infectious Disease"/>
            <person name="Wu L."/>
            <person name="Ma J."/>
        </authorList>
    </citation>
    <scope>NUCLEOTIDE SEQUENCE [LARGE SCALE GENOMIC DNA]</scope>
    <source>
        <strain evidence="4">TBRC 4489</strain>
    </source>
</reference>
<comment type="caution">
    <text evidence="3">The sequence shown here is derived from an EMBL/GenBank/DDBJ whole genome shotgun (WGS) entry which is preliminary data.</text>
</comment>
<dbReference type="InterPro" id="IPR026935">
    <property type="entry name" value="BtrH_N"/>
</dbReference>
<name>A0ABV8I5X2_9ACTN</name>
<evidence type="ECO:0000256" key="1">
    <source>
        <dbReference type="SAM" id="MobiDB-lite"/>
    </source>
</evidence>
<accession>A0ABV8I5X2</accession>
<evidence type="ECO:0000259" key="2">
    <source>
        <dbReference type="Pfam" id="PF14399"/>
    </source>
</evidence>
<evidence type="ECO:0000313" key="4">
    <source>
        <dbReference type="Proteomes" id="UP001595850"/>
    </source>
</evidence>
<feature type="domain" description="Butirosin biosynthesis protein H N-terminal" evidence="2">
    <location>
        <begin position="50"/>
        <end position="185"/>
    </location>
</feature>
<organism evidence="3 4">
    <name type="scientific">Planomonospora corallina</name>
    <dbReference type="NCBI Taxonomy" id="1806052"/>
    <lineage>
        <taxon>Bacteria</taxon>
        <taxon>Bacillati</taxon>
        <taxon>Actinomycetota</taxon>
        <taxon>Actinomycetes</taxon>
        <taxon>Streptosporangiales</taxon>
        <taxon>Streptosporangiaceae</taxon>
        <taxon>Planomonospora</taxon>
    </lineage>
</organism>
<dbReference type="Proteomes" id="UP001595850">
    <property type="component" value="Unassembled WGS sequence"/>
</dbReference>
<gene>
    <name evidence="3" type="ORF">ACFOWE_14385</name>
</gene>
<protein>
    <submittedName>
        <fullName evidence="3">BtrH N-terminal domain-containing protein</fullName>
    </submittedName>
</protein>
<feature type="region of interest" description="Disordered" evidence="1">
    <location>
        <begin position="368"/>
        <end position="418"/>
    </location>
</feature>
<dbReference type="Pfam" id="PF14399">
    <property type="entry name" value="BtrH_N"/>
    <property type="match status" value="1"/>
</dbReference>
<sequence length="470" mass="49632">MTSKKQLKIRIRARMAKTGESYTAARRHVVDRPEPRSDGGWTFHGGREPGSAAIAAVLANQGAAISEPLVFLAGGGIGAGYILWEFKHDDSRHLVLGFRNQWQYHDRWMAKTLDRLGLAHAVHTTSGVRGAAARLTGELDAGRPCIVLPDRYHVGYWGLPASLDGHGGHPVVVYRRDGEDVLVDDRGAAPIRVPRARMDAARARVPSYKNVMHVLDPAAAGGLGAERLAAAALEGLHDAAEHLSASSESFSLPAWRKWSRLLVDPRNAKGWPRVFADGRGLAGALLSMWEGVEPVGADGGNLRDLFADALEEAGPLLGLPLAGLAGEFRRIHGLWHGLAEAALPLEVEEFARMRALTARIRESLLAEGAAAGPPDGDGEDGTAGGAPAESGAGPAGRADGADEAGGIDGTGEADEAVAGAAELRELRAAVDRASPVRDQQALFADLSERLAEIHRAETEAAAALRDVLGR</sequence>
<dbReference type="EMBL" id="JBHSBM010000017">
    <property type="protein sequence ID" value="MFC4059492.1"/>
    <property type="molecule type" value="Genomic_DNA"/>
</dbReference>
<feature type="compositionally biased region" description="Low complexity" evidence="1">
    <location>
        <begin position="385"/>
        <end position="398"/>
    </location>
</feature>
<keyword evidence="4" id="KW-1185">Reference proteome</keyword>
<evidence type="ECO:0000313" key="3">
    <source>
        <dbReference type="EMBL" id="MFC4059492.1"/>
    </source>
</evidence>
<proteinExistence type="predicted"/>
<dbReference type="RefSeq" id="WP_377287816.1">
    <property type="nucleotide sequence ID" value="NZ_JBHSBM010000017.1"/>
</dbReference>